<evidence type="ECO:0000256" key="1">
    <source>
        <dbReference type="SAM" id="MobiDB-lite"/>
    </source>
</evidence>
<accession>A0AAD8SL78</accession>
<dbReference type="EMBL" id="JAUUTY010000004">
    <property type="protein sequence ID" value="KAK1653649.1"/>
    <property type="molecule type" value="Genomic_DNA"/>
</dbReference>
<reference evidence="2" key="1">
    <citation type="submission" date="2023-07" db="EMBL/GenBank/DDBJ databases">
        <title>A chromosome-level genome assembly of Lolium multiflorum.</title>
        <authorList>
            <person name="Chen Y."/>
            <person name="Copetti D."/>
            <person name="Kolliker R."/>
            <person name="Studer B."/>
        </authorList>
    </citation>
    <scope>NUCLEOTIDE SEQUENCE</scope>
    <source>
        <strain evidence="2">02402/16</strain>
        <tissue evidence="2">Leaf</tissue>
    </source>
</reference>
<sequence>MSCFAGFCKSYLGCAPYFPLWLHLFYGKTQPAGNAIQDAGGVTFQERAGTAYPKIELPKKIPSWKKGFFYVQEEVPARQISIPSYSEKPSAPVNLKPLSSKGDEEMV</sequence>
<feature type="region of interest" description="Disordered" evidence="1">
    <location>
        <begin position="84"/>
        <end position="107"/>
    </location>
</feature>
<name>A0AAD8SL78_LOLMU</name>
<gene>
    <name evidence="2" type="ORF">QYE76_071454</name>
</gene>
<dbReference type="AlphaFoldDB" id="A0AAD8SL78"/>
<keyword evidence="3" id="KW-1185">Reference proteome</keyword>
<comment type="caution">
    <text evidence="2">The sequence shown here is derived from an EMBL/GenBank/DDBJ whole genome shotgun (WGS) entry which is preliminary data.</text>
</comment>
<protein>
    <submittedName>
        <fullName evidence="2">Uncharacterized protein</fullName>
    </submittedName>
</protein>
<proteinExistence type="predicted"/>
<evidence type="ECO:0000313" key="2">
    <source>
        <dbReference type="EMBL" id="KAK1653649.1"/>
    </source>
</evidence>
<dbReference type="PANTHER" id="PTHR33026">
    <property type="entry name" value="OS06G0360600 PROTEIN"/>
    <property type="match status" value="1"/>
</dbReference>
<organism evidence="2 3">
    <name type="scientific">Lolium multiflorum</name>
    <name type="common">Italian ryegrass</name>
    <name type="synonym">Lolium perenne subsp. multiflorum</name>
    <dbReference type="NCBI Taxonomy" id="4521"/>
    <lineage>
        <taxon>Eukaryota</taxon>
        <taxon>Viridiplantae</taxon>
        <taxon>Streptophyta</taxon>
        <taxon>Embryophyta</taxon>
        <taxon>Tracheophyta</taxon>
        <taxon>Spermatophyta</taxon>
        <taxon>Magnoliopsida</taxon>
        <taxon>Liliopsida</taxon>
        <taxon>Poales</taxon>
        <taxon>Poaceae</taxon>
        <taxon>BOP clade</taxon>
        <taxon>Pooideae</taxon>
        <taxon>Poodae</taxon>
        <taxon>Poeae</taxon>
        <taxon>Poeae Chloroplast Group 2 (Poeae type)</taxon>
        <taxon>Loliodinae</taxon>
        <taxon>Loliinae</taxon>
        <taxon>Lolium</taxon>
    </lineage>
</organism>
<dbReference type="PANTHER" id="PTHR33026:SF7">
    <property type="entry name" value="OS03G0100275 PROTEIN"/>
    <property type="match status" value="1"/>
</dbReference>
<evidence type="ECO:0000313" key="3">
    <source>
        <dbReference type="Proteomes" id="UP001231189"/>
    </source>
</evidence>
<dbReference type="Proteomes" id="UP001231189">
    <property type="component" value="Unassembled WGS sequence"/>
</dbReference>